<evidence type="ECO:0000313" key="2">
    <source>
        <dbReference type="EMBL" id="BCX48811.1"/>
    </source>
</evidence>
<name>A0ABN6H586_9BACT</name>
<evidence type="ECO:0000313" key="3">
    <source>
        <dbReference type="Proteomes" id="UP001374893"/>
    </source>
</evidence>
<keyword evidence="1" id="KW-1133">Transmembrane helix</keyword>
<reference evidence="2 3" key="1">
    <citation type="submission" date="2021-06" db="EMBL/GenBank/DDBJ databases">
        <title>Complete genome of Haloferula helveola possessing various polysaccharide degrading enzymes.</title>
        <authorList>
            <person name="Takami H."/>
            <person name="Huang C."/>
            <person name="Hamasaki K."/>
        </authorList>
    </citation>
    <scope>NUCLEOTIDE SEQUENCE [LARGE SCALE GENOMIC DNA]</scope>
    <source>
        <strain evidence="2 3">CN-1</strain>
    </source>
</reference>
<gene>
    <name evidence="2" type="ORF">HAHE_27190</name>
</gene>
<keyword evidence="1" id="KW-0812">Transmembrane</keyword>
<protein>
    <recommendedName>
        <fullName evidence="4">DUF3153 domain-containing protein</fullName>
    </recommendedName>
</protein>
<proteinExistence type="predicted"/>
<evidence type="ECO:0000256" key="1">
    <source>
        <dbReference type="SAM" id="Phobius"/>
    </source>
</evidence>
<dbReference type="PROSITE" id="PS51257">
    <property type="entry name" value="PROKAR_LIPOPROTEIN"/>
    <property type="match status" value="1"/>
</dbReference>
<dbReference type="EMBL" id="AP024702">
    <property type="protein sequence ID" value="BCX48811.1"/>
    <property type="molecule type" value="Genomic_DNA"/>
</dbReference>
<dbReference type="Proteomes" id="UP001374893">
    <property type="component" value="Chromosome"/>
</dbReference>
<keyword evidence="1" id="KW-0472">Membrane</keyword>
<dbReference type="RefSeq" id="WP_338685170.1">
    <property type="nucleotide sequence ID" value="NZ_AP024702.1"/>
</dbReference>
<sequence length="234" mass="25878">MKRLLLLALSLLLSSCFDIREEIWIQADGGGRAMLDYTVPSAAMALVGGEAGMREEIDKLLAEAPDLRLDAFTVTPSDDGFRVHMEASTDSMLSLMDLQETEAFEDLPEAGKDLSGSFDVVVAGLDVKVSRRIEMGDALGPAALFIGSDDRDSRIMEYVIHLPTAAKEHNADEVTDRGKTLIWKRTLGQALRDPIVTRFRAKIPLPWWVIPAAIPIIALPAIALVRWIRRRKRA</sequence>
<feature type="transmembrane region" description="Helical" evidence="1">
    <location>
        <begin position="205"/>
        <end position="228"/>
    </location>
</feature>
<evidence type="ECO:0008006" key="4">
    <source>
        <dbReference type="Google" id="ProtNLM"/>
    </source>
</evidence>
<organism evidence="2 3">
    <name type="scientific">Haloferula helveola</name>
    <dbReference type="NCBI Taxonomy" id="490095"/>
    <lineage>
        <taxon>Bacteria</taxon>
        <taxon>Pseudomonadati</taxon>
        <taxon>Verrucomicrobiota</taxon>
        <taxon>Verrucomicrobiia</taxon>
        <taxon>Verrucomicrobiales</taxon>
        <taxon>Verrucomicrobiaceae</taxon>
        <taxon>Haloferula</taxon>
    </lineage>
</organism>
<keyword evidence="3" id="KW-1185">Reference proteome</keyword>
<accession>A0ABN6H586</accession>